<dbReference type="InterPro" id="IPR029034">
    <property type="entry name" value="Cystine-knot_cytokine"/>
</dbReference>
<dbReference type="PANTHER" id="PTHR39940:SF1">
    <property type="entry name" value="PROTHORACICOTROPIC HORMONE, ISOFORM F"/>
    <property type="match status" value="1"/>
</dbReference>
<keyword evidence="4" id="KW-1185">Reference proteome</keyword>
<dbReference type="SUPFAM" id="SSF57501">
    <property type="entry name" value="Cystine-knot cytokines"/>
    <property type="match status" value="1"/>
</dbReference>
<dbReference type="InterPro" id="IPR052876">
    <property type="entry name" value="Insect_Hormone_Regulators"/>
</dbReference>
<accession>A0A1I8PJS7</accession>
<feature type="region of interest" description="Disordered" evidence="1">
    <location>
        <begin position="127"/>
        <end position="149"/>
    </location>
</feature>
<dbReference type="Gene3D" id="2.10.90.10">
    <property type="entry name" value="Cystine-knot cytokines"/>
    <property type="match status" value="1"/>
</dbReference>
<feature type="compositionally biased region" description="Acidic residues" evidence="1">
    <location>
        <begin position="137"/>
        <end position="149"/>
    </location>
</feature>
<evidence type="ECO:0008006" key="5">
    <source>
        <dbReference type="Google" id="ProtNLM"/>
    </source>
</evidence>
<dbReference type="GO" id="GO:0018445">
    <property type="term" value="F:prothoracicotrophic hormone activity"/>
    <property type="evidence" value="ECO:0007669"/>
    <property type="project" value="TreeGrafter"/>
</dbReference>
<gene>
    <name evidence="3" type="primary">106087671</name>
</gene>
<feature type="signal peptide" evidence="2">
    <location>
        <begin position="1"/>
        <end position="18"/>
    </location>
</feature>
<evidence type="ECO:0000256" key="1">
    <source>
        <dbReference type="SAM" id="MobiDB-lite"/>
    </source>
</evidence>
<sequence length="292" mass="33359">MPWTTLVCVTVLFSVICGNRLMDNHFMRSSSTSLTHDRPYKLSQKDEFLNIMPSKLKEDPENPSSLEELFYDKSAQLLPRRICKEKWFDFLSPQQTYVNCEKLAKKLVAADEERNVEVMNPFQQLQLFGDTKSQKDQDEDLESDGDESEEMLAPAISVLPIAKFKDFYHDLVVDSEKEGIRKRNGNAIGTPLGTPPTRGCDCKVKNDLVDLGQQHFPRYLLNAVCQANDLGSKCWSGSLCRPLEYKVKVLTFRPTTKDNTQQKDLTLAWLPDDLRQIWKFKTVTVTAGCFCS</sequence>
<dbReference type="OrthoDB" id="5950649at2759"/>
<dbReference type="AlphaFoldDB" id="A0A1I8PJS7"/>
<keyword evidence="2" id="KW-0732">Signal</keyword>
<dbReference type="KEGG" id="scac:106087671"/>
<evidence type="ECO:0000256" key="2">
    <source>
        <dbReference type="SAM" id="SignalP"/>
    </source>
</evidence>
<evidence type="ECO:0000313" key="4">
    <source>
        <dbReference type="Proteomes" id="UP000095300"/>
    </source>
</evidence>
<organism evidence="3 4">
    <name type="scientific">Stomoxys calcitrans</name>
    <name type="common">Stable fly</name>
    <name type="synonym">Conops calcitrans</name>
    <dbReference type="NCBI Taxonomy" id="35570"/>
    <lineage>
        <taxon>Eukaryota</taxon>
        <taxon>Metazoa</taxon>
        <taxon>Ecdysozoa</taxon>
        <taxon>Arthropoda</taxon>
        <taxon>Hexapoda</taxon>
        <taxon>Insecta</taxon>
        <taxon>Pterygota</taxon>
        <taxon>Neoptera</taxon>
        <taxon>Endopterygota</taxon>
        <taxon>Diptera</taxon>
        <taxon>Brachycera</taxon>
        <taxon>Muscomorpha</taxon>
        <taxon>Muscoidea</taxon>
        <taxon>Muscidae</taxon>
        <taxon>Stomoxys</taxon>
    </lineage>
</organism>
<evidence type="ECO:0000313" key="3">
    <source>
        <dbReference type="EnsemblMetazoa" id="SCAU008709-PA"/>
    </source>
</evidence>
<reference evidence="3" key="1">
    <citation type="submission" date="2020-05" db="UniProtKB">
        <authorList>
            <consortium name="EnsemblMetazoa"/>
        </authorList>
    </citation>
    <scope>IDENTIFICATION</scope>
    <source>
        <strain evidence="3">USDA</strain>
    </source>
</reference>
<dbReference type="Proteomes" id="UP000095300">
    <property type="component" value="Unassembled WGS sequence"/>
</dbReference>
<proteinExistence type="predicted"/>
<dbReference type="PANTHER" id="PTHR39940">
    <property type="entry name" value="PROTHORACICOTROPIC HORMONE, ISOFORM F"/>
    <property type="match status" value="1"/>
</dbReference>
<name>A0A1I8PJS7_STOCA</name>
<dbReference type="EnsemblMetazoa" id="SCAU008709-RA">
    <property type="protein sequence ID" value="SCAU008709-PA"/>
    <property type="gene ID" value="SCAU008709"/>
</dbReference>
<feature type="chain" id="PRO_5009326886" description="Prothoracicotropic hormone" evidence="2">
    <location>
        <begin position="19"/>
        <end position="292"/>
    </location>
</feature>
<protein>
    <recommendedName>
        <fullName evidence="5">Prothoracicotropic hormone</fullName>
    </recommendedName>
</protein>
<dbReference type="VEuPathDB" id="VectorBase:SCAU008709"/>